<name>A0A3B1CHM9_9ZZZZ</name>
<evidence type="ECO:0000256" key="1">
    <source>
        <dbReference type="SAM" id="MobiDB-lite"/>
    </source>
</evidence>
<organism evidence="2">
    <name type="scientific">hydrothermal vent metagenome</name>
    <dbReference type="NCBI Taxonomy" id="652676"/>
    <lineage>
        <taxon>unclassified sequences</taxon>
        <taxon>metagenomes</taxon>
        <taxon>ecological metagenomes</taxon>
    </lineage>
</organism>
<dbReference type="AlphaFoldDB" id="A0A3B1CHM9"/>
<dbReference type="EMBL" id="UOGA01000060">
    <property type="protein sequence ID" value="VAX16287.1"/>
    <property type="molecule type" value="Genomic_DNA"/>
</dbReference>
<sequence length="120" mass="12869">MSNIKFRLSMAVLLAVLHITPVFAVSSDIICAENMASSMAQPVSGGAAVGHIDKDKGGDRQNHGGPKCDGDMAKCSSCNLTLNSPQDFQMFSKAHLNLPVTPSYHTFSSFLFDRPPQILS</sequence>
<gene>
    <name evidence="2" type="ORF">MNBD_NITROSPINAE04-2196</name>
</gene>
<protein>
    <recommendedName>
        <fullName evidence="3">DUF2946 domain-containing protein</fullName>
    </recommendedName>
</protein>
<reference evidence="2" key="1">
    <citation type="submission" date="2018-06" db="EMBL/GenBank/DDBJ databases">
        <authorList>
            <person name="Zhirakovskaya E."/>
        </authorList>
    </citation>
    <scope>NUCLEOTIDE SEQUENCE</scope>
</reference>
<feature type="compositionally biased region" description="Basic and acidic residues" evidence="1">
    <location>
        <begin position="51"/>
        <end position="66"/>
    </location>
</feature>
<feature type="region of interest" description="Disordered" evidence="1">
    <location>
        <begin position="47"/>
        <end position="66"/>
    </location>
</feature>
<accession>A0A3B1CHM9</accession>
<evidence type="ECO:0000313" key="2">
    <source>
        <dbReference type="EMBL" id="VAX16287.1"/>
    </source>
</evidence>
<evidence type="ECO:0008006" key="3">
    <source>
        <dbReference type="Google" id="ProtNLM"/>
    </source>
</evidence>
<proteinExistence type="predicted"/>